<name>A0ABT1XSA8_9SPHN</name>
<dbReference type="Proteomes" id="UP001206067">
    <property type="component" value="Unassembled WGS sequence"/>
</dbReference>
<evidence type="ECO:0000313" key="1">
    <source>
        <dbReference type="EMBL" id="MCR2834164.1"/>
    </source>
</evidence>
<evidence type="ECO:0008006" key="3">
    <source>
        <dbReference type="Google" id="ProtNLM"/>
    </source>
</evidence>
<sequence length="149" mass="15458">MTRRLPWLAVSAAFAACSPAPIERAQGGGSAAPTAAPTPVGSLVGEYRVAGIDGEALDLPFALTLSIDERSIVNEGVCGGDAWDYRLEGTKLELTRTRSPDPACLATVRVHPVVLRLPAAIDAATRAGRTQSNGIEFSGGGHSVTLYSQ</sequence>
<gene>
    <name evidence="1" type="ORF">NSO95_09435</name>
</gene>
<proteinExistence type="predicted"/>
<dbReference type="EMBL" id="JANKHH010000005">
    <property type="protein sequence ID" value="MCR2834164.1"/>
    <property type="molecule type" value="Genomic_DNA"/>
</dbReference>
<reference evidence="1 2" key="1">
    <citation type="submission" date="2022-08" db="EMBL/GenBank/DDBJ databases">
        <title>Polyphasic taxonomy analysis of Qipengyuania sp.RS5-5.</title>
        <authorList>
            <person name="Xamxidin M."/>
            <person name="Wu M."/>
        </authorList>
    </citation>
    <scope>NUCLEOTIDE SEQUENCE [LARGE SCALE GENOMIC DNA]</scope>
    <source>
        <strain evidence="1 2">RS5-5</strain>
    </source>
</reference>
<dbReference type="RefSeq" id="WP_257595968.1">
    <property type="nucleotide sequence ID" value="NZ_JANKHH010000005.1"/>
</dbReference>
<organism evidence="1 2">
    <name type="scientific">Parerythrobacter lacustris</name>
    <dbReference type="NCBI Taxonomy" id="2969984"/>
    <lineage>
        <taxon>Bacteria</taxon>
        <taxon>Pseudomonadati</taxon>
        <taxon>Pseudomonadota</taxon>
        <taxon>Alphaproteobacteria</taxon>
        <taxon>Sphingomonadales</taxon>
        <taxon>Erythrobacteraceae</taxon>
        <taxon>Parerythrobacter</taxon>
    </lineage>
</organism>
<evidence type="ECO:0000313" key="2">
    <source>
        <dbReference type="Proteomes" id="UP001206067"/>
    </source>
</evidence>
<comment type="caution">
    <text evidence="1">The sequence shown here is derived from an EMBL/GenBank/DDBJ whole genome shotgun (WGS) entry which is preliminary data.</text>
</comment>
<keyword evidence="2" id="KW-1185">Reference proteome</keyword>
<dbReference type="PROSITE" id="PS51257">
    <property type="entry name" value="PROKAR_LIPOPROTEIN"/>
    <property type="match status" value="1"/>
</dbReference>
<accession>A0ABT1XSA8</accession>
<protein>
    <recommendedName>
        <fullName evidence="3">META domain-containing protein</fullName>
    </recommendedName>
</protein>